<evidence type="ECO:0000313" key="2">
    <source>
        <dbReference type="Proteomes" id="UP000594638"/>
    </source>
</evidence>
<protein>
    <submittedName>
        <fullName evidence="1">Uncharacterized protein</fullName>
    </submittedName>
</protein>
<evidence type="ECO:0000313" key="1">
    <source>
        <dbReference type="EMBL" id="CAA3014167.1"/>
    </source>
</evidence>
<feature type="non-terminal residue" evidence="1">
    <location>
        <position position="1"/>
    </location>
</feature>
<keyword evidence="2" id="KW-1185">Reference proteome</keyword>
<feature type="non-terminal residue" evidence="1">
    <location>
        <position position="52"/>
    </location>
</feature>
<name>A0A8S0UFL9_OLEEU</name>
<proteinExistence type="predicted"/>
<reference evidence="1 2" key="1">
    <citation type="submission" date="2019-12" db="EMBL/GenBank/DDBJ databases">
        <authorList>
            <person name="Alioto T."/>
            <person name="Alioto T."/>
            <person name="Gomez Garrido J."/>
        </authorList>
    </citation>
    <scope>NUCLEOTIDE SEQUENCE [LARGE SCALE GENOMIC DNA]</scope>
</reference>
<dbReference type="Gramene" id="OE9A116580T1">
    <property type="protein sequence ID" value="OE9A116580C1"/>
    <property type="gene ID" value="OE9A116580"/>
</dbReference>
<gene>
    <name evidence="1" type="ORF">OLEA9_A116580</name>
</gene>
<dbReference type="EMBL" id="CACTIH010007471">
    <property type="protein sequence ID" value="CAA3014167.1"/>
    <property type="molecule type" value="Genomic_DNA"/>
</dbReference>
<comment type="caution">
    <text evidence="1">The sequence shown here is derived from an EMBL/GenBank/DDBJ whole genome shotgun (WGS) entry which is preliminary data.</text>
</comment>
<dbReference type="AlphaFoldDB" id="A0A8S0UFL9"/>
<organism evidence="1 2">
    <name type="scientific">Olea europaea subsp. europaea</name>
    <dbReference type="NCBI Taxonomy" id="158383"/>
    <lineage>
        <taxon>Eukaryota</taxon>
        <taxon>Viridiplantae</taxon>
        <taxon>Streptophyta</taxon>
        <taxon>Embryophyta</taxon>
        <taxon>Tracheophyta</taxon>
        <taxon>Spermatophyta</taxon>
        <taxon>Magnoliopsida</taxon>
        <taxon>eudicotyledons</taxon>
        <taxon>Gunneridae</taxon>
        <taxon>Pentapetalae</taxon>
        <taxon>asterids</taxon>
        <taxon>lamiids</taxon>
        <taxon>Lamiales</taxon>
        <taxon>Oleaceae</taxon>
        <taxon>Oleeae</taxon>
        <taxon>Olea</taxon>
    </lineage>
</organism>
<sequence>WIRRSSPRLAQSNPIPRQRIHKTYYTNVRLNSLTNYDNGDIDLSIEEIKVPP</sequence>
<accession>A0A8S0UFL9</accession>
<dbReference type="Proteomes" id="UP000594638">
    <property type="component" value="Unassembled WGS sequence"/>
</dbReference>